<dbReference type="Pfam" id="PF00496">
    <property type="entry name" value="SBP_bac_5"/>
    <property type="match status" value="1"/>
</dbReference>
<evidence type="ECO:0000256" key="3">
    <source>
        <dbReference type="ARBA" id="ARBA00022729"/>
    </source>
</evidence>
<evidence type="ECO:0000313" key="6">
    <source>
        <dbReference type="Proteomes" id="UP000295511"/>
    </source>
</evidence>
<dbReference type="SUPFAM" id="SSF53850">
    <property type="entry name" value="Periplasmic binding protein-like II"/>
    <property type="match status" value="1"/>
</dbReference>
<evidence type="ECO:0000256" key="2">
    <source>
        <dbReference type="ARBA" id="ARBA00022448"/>
    </source>
</evidence>
<dbReference type="GO" id="GO:1904680">
    <property type="term" value="F:peptide transmembrane transporter activity"/>
    <property type="evidence" value="ECO:0007669"/>
    <property type="project" value="TreeGrafter"/>
</dbReference>
<reference evidence="5 6" key="1">
    <citation type="submission" date="2019-03" db="EMBL/GenBank/DDBJ databases">
        <title>Whole genome sequence of Arthrobacter sp JH1-1.</title>
        <authorList>
            <person name="Trinh H.N."/>
        </authorList>
    </citation>
    <scope>NUCLEOTIDE SEQUENCE [LARGE SCALE GENOMIC DNA]</scope>
    <source>
        <strain evidence="5 6">JH1-1</strain>
    </source>
</reference>
<evidence type="ECO:0000259" key="4">
    <source>
        <dbReference type="Pfam" id="PF00496"/>
    </source>
</evidence>
<protein>
    <submittedName>
        <fullName evidence="5">ABC transporter substrate-binding protein</fullName>
    </submittedName>
</protein>
<dbReference type="PANTHER" id="PTHR30290">
    <property type="entry name" value="PERIPLASMIC BINDING COMPONENT OF ABC TRANSPORTER"/>
    <property type="match status" value="1"/>
</dbReference>
<keyword evidence="3" id="KW-0732">Signal</keyword>
<comment type="similarity">
    <text evidence="1">Belongs to the bacterial solute-binding protein 5 family.</text>
</comment>
<dbReference type="InterPro" id="IPR039424">
    <property type="entry name" value="SBP_5"/>
</dbReference>
<evidence type="ECO:0000256" key="1">
    <source>
        <dbReference type="ARBA" id="ARBA00005695"/>
    </source>
</evidence>
<dbReference type="GO" id="GO:0015833">
    <property type="term" value="P:peptide transport"/>
    <property type="evidence" value="ECO:0007669"/>
    <property type="project" value="TreeGrafter"/>
</dbReference>
<comment type="caution">
    <text evidence="5">The sequence shown here is derived from an EMBL/GenBank/DDBJ whole genome shotgun (WGS) entry which is preliminary data.</text>
</comment>
<keyword evidence="6" id="KW-1185">Reference proteome</keyword>
<gene>
    <name evidence="5" type="ORF">E1809_15630</name>
</gene>
<dbReference type="Gene3D" id="3.40.190.10">
    <property type="entry name" value="Periplasmic binding protein-like II"/>
    <property type="match status" value="1"/>
</dbReference>
<dbReference type="GO" id="GO:0042597">
    <property type="term" value="C:periplasmic space"/>
    <property type="evidence" value="ECO:0007669"/>
    <property type="project" value="UniProtKB-ARBA"/>
</dbReference>
<name>A0A4R5KEM7_9MICC</name>
<sequence>MLLAACSSPAKTAGADELTVRVAAGATGPFTSQFNPLLNASKDASGNSSYVIFEPLMVDDVANSQSKPWLATSGDWSNGGKTLTIKLRNDVMWSDGQPMTGEDVAFTFRLMGKYPALNFYGLPVASATSPDPATTVVTFTKPAFQYLWSNTTPVPEHLWKDVADPVKYTNPQPVGTGPFALKSFSPQAITLERNSHYWGEQPKVNTAQYLAFDSESSMLAALQAGQVDWITTGTADPAAIAKQAPSKIGYWSTNPSPAMIFLYPNDAQAPTNDAHLRLAISEAIDRAKVSKLAFGDKNAPAESPTGLDPKSRAKSIAPEYKDLTFSSAGAEAAKQTLISAGYTAGTSGTFTAPDGKPLQLTLTVPTTNPYGDWVRAGQAIAADLAAAGIPTTLKTEAQPAWHTDTSNGNYQLTLRALGGILPVYDLYSRIFSQNELTPLGKSANVNYQRYTNPQAGKLLADFADSAPNSAGETTALAGLEKLMVSQAPIIPLFHISGVGMWRTDRFTGWPSQTDQYAVPTGNHNNAEEVLTAIRPAGTK</sequence>
<feature type="domain" description="Solute-binding protein family 5" evidence="4">
    <location>
        <begin position="67"/>
        <end position="424"/>
    </location>
</feature>
<dbReference type="Gene3D" id="3.10.105.10">
    <property type="entry name" value="Dipeptide-binding Protein, Domain 3"/>
    <property type="match status" value="1"/>
</dbReference>
<accession>A0A4R5KEM7</accession>
<dbReference type="GO" id="GO:0043190">
    <property type="term" value="C:ATP-binding cassette (ABC) transporter complex"/>
    <property type="evidence" value="ECO:0007669"/>
    <property type="project" value="InterPro"/>
</dbReference>
<dbReference type="PANTHER" id="PTHR30290:SF9">
    <property type="entry name" value="OLIGOPEPTIDE-BINDING PROTEIN APPA"/>
    <property type="match status" value="1"/>
</dbReference>
<keyword evidence="2" id="KW-0813">Transport</keyword>
<dbReference type="InterPro" id="IPR000914">
    <property type="entry name" value="SBP_5_dom"/>
</dbReference>
<organism evidence="5 6">
    <name type="scientific">Arthrobacter terricola</name>
    <dbReference type="NCBI Taxonomy" id="2547396"/>
    <lineage>
        <taxon>Bacteria</taxon>
        <taxon>Bacillati</taxon>
        <taxon>Actinomycetota</taxon>
        <taxon>Actinomycetes</taxon>
        <taxon>Micrococcales</taxon>
        <taxon>Micrococcaceae</taxon>
        <taxon>Arthrobacter</taxon>
    </lineage>
</organism>
<evidence type="ECO:0000313" key="5">
    <source>
        <dbReference type="EMBL" id="TDF93703.1"/>
    </source>
</evidence>
<dbReference type="OrthoDB" id="9764591at2"/>
<dbReference type="Gene3D" id="3.90.76.10">
    <property type="entry name" value="Dipeptide-binding Protein, Domain 1"/>
    <property type="match status" value="1"/>
</dbReference>
<dbReference type="Proteomes" id="UP000295511">
    <property type="component" value="Unassembled WGS sequence"/>
</dbReference>
<dbReference type="CDD" id="cd08509">
    <property type="entry name" value="PBP2_TmCBP_oligosaccharides_like"/>
    <property type="match status" value="1"/>
</dbReference>
<dbReference type="InterPro" id="IPR030678">
    <property type="entry name" value="Peptide/Ni-bd"/>
</dbReference>
<dbReference type="AlphaFoldDB" id="A0A4R5KEM7"/>
<dbReference type="PIRSF" id="PIRSF002741">
    <property type="entry name" value="MppA"/>
    <property type="match status" value="1"/>
</dbReference>
<dbReference type="EMBL" id="SMRU01000018">
    <property type="protein sequence ID" value="TDF93703.1"/>
    <property type="molecule type" value="Genomic_DNA"/>
</dbReference>
<proteinExistence type="inferred from homology"/>